<evidence type="ECO:0000313" key="1">
    <source>
        <dbReference type="EMBL" id="ONM32803.1"/>
    </source>
</evidence>
<organism evidence="1">
    <name type="scientific">Zea mays</name>
    <name type="common">Maize</name>
    <dbReference type="NCBI Taxonomy" id="4577"/>
    <lineage>
        <taxon>Eukaryota</taxon>
        <taxon>Viridiplantae</taxon>
        <taxon>Streptophyta</taxon>
        <taxon>Embryophyta</taxon>
        <taxon>Tracheophyta</taxon>
        <taxon>Spermatophyta</taxon>
        <taxon>Magnoliopsida</taxon>
        <taxon>Liliopsida</taxon>
        <taxon>Poales</taxon>
        <taxon>Poaceae</taxon>
        <taxon>PACMAD clade</taxon>
        <taxon>Panicoideae</taxon>
        <taxon>Andropogonodae</taxon>
        <taxon>Andropogoneae</taxon>
        <taxon>Tripsacinae</taxon>
        <taxon>Zea</taxon>
    </lineage>
</organism>
<sequence length="156" mass="17123">MDLLCYMALVVIPLLVRTALAMEWDTFDVVADIAWEVESLRSPMVSVPDRAEHNFVAGATHARSVGSANDTTLVAHKGGQMEATSDEARLEIVCVVPFAENGHLVSMIELGKILHARVLTVIIAIFKPPYNTSVTRPFLVGFFVAKCCTLRRGWVP</sequence>
<reference evidence="1" key="1">
    <citation type="submission" date="2015-12" db="EMBL/GenBank/DDBJ databases">
        <title>Update maize B73 reference genome by single molecule sequencing technologies.</title>
        <authorList>
            <consortium name="Maize Genome Sequencing Project"/>
            <person name="Ware D."/>
        </authorList>
    </citation>
    <scope>NUCLEOTIDE SEQUENCE [LARGE SCALE GENOMIC DNA]</scope>
    <source>
        <tissue evidence="1">Seedling</tissue>
    </source>
</reference>
<name>A0A1D6MVG2_MAIZE</name>
<dbReference type="InParanoid" id="A0A1D6MVG2"/>
<dbReference type="AlphaFoldDB" id="A0A1D6MVG2"/>
<proteinExistence type="predicted"/>
<dbReference type="EMBL" id="CM007649">
    <property type="protein sequence ID" value="ONM32803.1"/>
    <property type="molecule type" value="Genomic_DNA"/>
</dbReference>
<gene>
    <name evidence="1" type="ORF">ZEAMMB73_Zm00001d041310</name>
</gene>
<accession>A0A1D6MVG2</accession>
<protein>
    <submittedName>
        <fullName evidence="1">Uncharacterized protein</fullName>
    </submittedName>
</protein>
<dbReference type="Gene3D" id="3.40.50.2000">
    <property type="entry name" value="Glycogen Phosphorylase B"/>
    <property type="match status" value="1"/>
</dbReference>